<dbReference type="Pfam" id="PF18911">
    <property type="entry name" value="PKD_4"/>
    <property type="match status" value="1"/>
</dbReference>
<dbReference type="InterPro" id="IPR013783">
    <property type="entry name" value="Ig-like_fold"/>
</dbReference>
<feature type="signal peptide" evidence="2">
    <location>
        <begin position="1"/>
        <end position="20"/>
    </location>
</feature>
<evidence type="ECO:0000313" key="6">
    <source>
        <dbReference type="Proteomes" id="UP000230837"/>
    </source>
</evidence>
<gene>
    <name evidence="5" type="ORF">COZ82_03850</name>
</gene>
<feature type="region of interest" description="Disordered" evidence="1">
    <location>
        <begin position="129"/>
        <end position="202"/>
    </location>
</feature>
<dbReference type="Proteomes" id="UP000230837">
    <property type="component" value="Unassembled WGS sequence"/>
</dbReference>
<evidence type="ECO:0000259" key="4">
    <source>
        <dbReference type="PROSITE" id="PS51841"/>
    </source>
</evidence>
<dbReference type="AlphaFoldDB" id="A0A2M7IMW9"/>
<dbReference type="InterPro" id="IPR035986">
    <property type="entry name" value="PKD_dom_sf"/>
</dbReference>
<accession>A0A2M7IMW9</accession>
<feature type="non-terminal residue" evidence="5">
    <location>
        <position position="472"/>
    </location>
</feature>
<feature type="compositionally biased region" description="Low complexity" evidence="1">
    <location>
        <begin position="169"/>
        <end position="197"/>
    </location>
</feature>
<evidence type="ECO:0008006" key="7">
    <source>
        <dbReference type="Google" id="ProtNLM"/>
    </source>
</evidence>
<reference evidence="6" key="1">
    <citation type="submission" date="2017-09" db="EMBL/GenBank/DDBJ databases">
        <title>Depth-based differentiation of microbial function through sediment-hosted aquifers and enrichment of novel symbionts in the deep terrestrial subsurface.</title>
        <authorList>
            <person name="Probst A.J."/>
            <person name="Ladd B."/>
            <person name="Jarett J.K."/>
            <person name="Geller-Mcgrath D.E."/>
            <person name="Sieber C.M.K."/>
            <person name="Emerson J.B."/>
            <person name="Anantharaman K."/>
            <person name="Thomas B.C."/>
            <person name="Malmstrom R."/>
            <person name="Stieglmeier M."/>
            <person name="Klingl A."/>
            <person name="Woyke T."/>
            <person name="Ryan C.M."/>
            <person name="Banfield J.F."/>
        </authorList>
    </citation>
    <scope>NUCLEOTIDE SEQUENCE [LARGE SCALE GENOMIC DNA]</scope>
</reference>
<evidence type="ECO:0000313" key="5">
    <source>
        <dbReference type="EMBL" id="PIW96641.1"/>
    </source>
</evidence>
<dbReference type="PROSITE" id="PS51841">
    <property type="entry name" value="LTD"/>
    <property type="match status" value="1"/>
</dbReference>
<sequence>MRLLFSLFLLALFLPTTALATIEISEIAWMGDTTSANYEWIELHNTGSDSVDITDWILADGVNINNLLAGSINAGQYVVLERNRSSEQYLNNPPFSIYTGALVNSGVTITLIRNDGNIEDKVIGGENWQNIGGDNTTKDTPQRTSSGWVTAIPTPGNPNKTENSNPVITTETNVTNTTGANTTSTKSPPKNSPSTTSQISKPVTDGQLQLKLIVPKTAYVNQLVKFDVFPAGIAPVLLKSIRYEWNFGDLGATKQKQVLHTYSYPGNYVVTLYGSFAKENKTVRQEITVLPVLISLTNNSMGDIQINNDAPYEIDLSGFTLTGSSQIKFPPRTVLLSHSTITVPKARIATNWGQMVGLYDGKNMLVAKTVTTHSTTMADETKQTMLPTSMVGADHKSTLASVDVNEITFVNSDHNAEPDLILPDTSAAIYSEPASATLITEAKQSSSLTPSFGFLGTKVAEGVEGSSSLVLG</sequence>
<evidence type="ECO:0000259" key="3">
    <source>
        <dbReference type="PROSITE" id="PS50093"/>
    </source>
</evidence>
<dbReference type="InterPro" id="IPR001322">
    <property type="entry name" value="Lamin_tail_dom"/>
</dbReference>
<evidence type="ECO:0000256" key="2">
    <source>
        <dbReference type="SAM" id="SignalP"/>
    </source>
</evidence>
<dbReference type="Gene3D" id="2.60.40.10">
    <property type="entry name" value="Immunoglobulins"/>
    <property type="match status" value="1"/>
</dbReference>
<dbReference type="InterPro" id="IPR000601">
    <property type="entry name" value="PKD_dom"/>
</dbReference>
<protein>
    <recommendedName>
        <fullName evidence="7">PKD domain-containing protein</fullName>
    </recommendedName>
</protein>
<feature type="domain" description="PKD" evidence="3">
    <location>
        <begin position="243"/>
        <end position="272"/>
    </location>
</feature>
<dbReference type="PROSITE" id="PS50093">
    <property type="entry name" value="PKD"/>
    <property type="match status" value="1"/>
</dbReference>
<dbReference type="EMBL" id="PFHR01000206">
    <property type="protein sequence ID" value="PIW96641.1"/>
    <property type="molecule type" value="Genomic_DNA"/>
</dbReference>
<feature type="chain" id="PRO_5014798906" description="PKD domain-containing protein" evidence="2">
    <location>
        <begin position="21"/>
        <end position="472"/>
    </location>
</feature>
<evidence type="ECO:0000256" key="1">
    <source>
        <dbReference type="SAM" id="MobiDB-lite"/>
    </source>
</evidence>
<dbReference type="Gene3D" id="2.60.40.1260">
    <property type="entry name" value="Lamin Tail domain"/>
    <property type="match status" value="1"/>
</dbReference>
<name>A0A2M7IMW9_9BACT</name>
<dbReference type="SUPFAM" id="SSF74853">
    <property type="entry name" value="Lamin A/C globular tail domain"/>
    <property type="match status" value="1"/>
</dbReference>
<comment type="caution">
    <text evidence="5">The sequence shown here is derived from an EMBL/GenBank/DDBJ whole genome shotgun (WGS) entry which is preliminary data.</text>
</comment>
<keyword evidence="2" id="KW-0732">Signal</keyword>
<proteinExistence type="predicted"/>
<dbReference type="Pfam" id="PF00932">
    <property type="entry name" value="LTD"/>
    <property type="match status" value="1"/>
</dbReference>
<organism evidence="5 6">
    <name type="scientific">Candidatus Kaiserbacteria bacterium CG_4_8_14_3_um_filter_38_9</name>
    <dbReference type="NCBI Taxonomy" id="1974599"/>
    <lineage>
        <taxon>Bacteria</taxon>
        <taxon>Candidatus Kaiseribacteriota</taxon>
    </lineage>
</organism>
<feature type="compositionally biased region" description="Polar residues" evidence="1">
    <location>
        <begin position="157"/>
        <end position="168"/>
    </location>
</feature>
<feature type="domain" description="LTD" evidence="4">
    <location>
        <begin position="15"/>
        <end position="153"/>
    </location>
</feature>
<dbReference type="SUPFAM" id="SSF49299">
    <property type="entry name" value="PKD domain"/>
    <property type="match status" value="1"/>
</dbReference>
<dbReference type="InterPro" id="IPR036415">
    <property type="entry name" value="Lamin_tail_dom_sf"/>
</dbReference>